<dbReference type="InterPro" id="IPR038770">
    <property type="entry name" value="Na+/solute_symporter_sf"/>
</dbReference>
<dbReference type="GO" id="GO:1902600">
    <property type="term" value="P:proton transmembrane transport"/>
    <property type="evidence" value="ECO:0007669"/>
    <property type="project" value="InterPro"/>
</dbReference>
<dbReference type="GO" id="GO:0015297">
    <property type="term" value="F:antiporter activity"/>
    <property type="evidence" value="ECO:0007669"/>
    <property type="project" value="UniProtKB-KW"/>
</dbReference>
<feature type="transmembrane region" description="Helical" evidence="11">
    <location>
        <begin position="220"/>
        <end position="236"/>
    </location>
</feature>
<dbReference type="PANTHER" id="PTHR43562">
    <property type="entry name" value="NAPA-TYPE SODIUM/HYDROGEN ANTIPORTER"/>
    <property type="match status" value="1"/>
</dbReference>
<feature type="transmembrane region" description="Helical" evidence="11">
    <location>
        <begin position="118"/>
        <end position="137"/>
    </location>
</feature>
<evidence type="ECO:0000256" key="7">
    <source>
        <dbReference type="ARBA" id="ARBA00023053"/>
    </source>
</evidence>
<feature type="transmembrane region" description="Helical" evidence="11">
    <location>
        <begin position="242"/>
        <end position="258"/>
    </location>
</feature>
<evidence type="ECO:0000259" key="12">
    <source>
        <dbReference type="Pfam" id="PF00999"/>
    </source>
</evidence>
<evidence type="ECO:0000313" key="13">
    <source>
        <dbReference type="EMBL" id="SKA80567.1"/>
    </source>
</evidence>
<sequence length="398" mass="42092">MYSVFRDLAIIILSAKFFALVARKCKAPQVVGEIIAGLIIGPCLLNLVQTSDAISIFAEIGVVLLMFSTGLGTNLKELMRAGPIATLIACVGVFVPLVGGTLLYSAFYGFAAVGSPEFYRALFIGTIMTATSVSITVATLQELGHLKSFLGTTIVSAAVIDDVIGIIVLTCVLGASSGEGTGIGGVLIQTVLFFLVAIGVGVVIHFAMKWLDKRNPHTQRITIVSMAFCFAMAYIAEQYFGIADITGAYIAGIVLCAMDDAPYVERRVDISNYVIFAPVFFASIGLKTDISGLTPEILLFCICFVIVALLTKIIGCGLAAKICRFNWGDSLKVGVGMMTRGEVALIVAQKGLEVGVVDPVYFTAVILLIVVSSVATPLALKALFTKMPPVPHPSQTKA</sequence>
<keyword evidence="9 11" id="KW-0472">Membrane</keyword>
<proteinExistence type="inferred from homology"/>
<evidence type="ECO:0000256" key="8">
    <source>
        <dbReference type="ARBA" id="ARBA00023065"/>
    </source>
</evidence>
<evidence type="ECO:0000313" key="14">
    <source>
        <dbReference type="Proteomes" id="UP000190286"/>
    </source>
</evidence>
<feature type="transmembrane region" description="Helical" evidence="11">
    <location>
        <begin position="297"/>
        <end position="319"/>
    </location>
</feature>
<evidence type="ECO:0000256" key="1">
    <source>
        <dbReference type="ARBA" id="ARBA00004141"/>
    </source>
</evidence>
<dbReference type="GO" id="GO:0016020">
    <property type="term" value="C:membrane"/>
    <property type="evidence" value="ECO:0007669"/>
    <property type="project" value="UniProtKB-SubCell"/>
</dbReference>
<feature type="transmembrane region" description="Helical" evidence="11">
    <location>
        <begin position="149"/>
        <end position="175"/>
    </location>
</feature>
<gene>
    <name evidence="13" type="ORF">SAMN02745178_00997</name>
</gene>
<reference evidence="13 14" key="1">
    <citation type="submission" date="2017-02" db="EMBL/GenBank/DDBJ databases">
        <authorList>
            <person name="Peterson S.W."/>
        </authorList>
    </citation>
    <scope>NUCLEOTIDE SEQUENCE [LARGE SCALE GENOMIC DNA]</scope>
    <source>
        <strain evidence="13 14">ATCC 27749</strain>
    </source>
</reference>
<keyword evidence="3" id="KW-0813">Transport</keyword>
<dbReference type="InterPro" id="IPR006153">
    <property type="entry name" value="Cation/H_exchanger_TM"/>
</dbReference>
<evidence type="ECO:0000256" key="3">
    <source>
        <dbReference type="ARBA" id="ARBA00022448"/>
    </source>
</evidence>
<keyword evidence="8" id="KW-0406">Ion transport</keyword>
<evidence type="ECO:0000256" key="6">
    <source>
        <dbReference type="ARBA" id="ARBA00022989"/>
    </source>
</evidence>
<evidence type="ECO:0000256" key="9">
    <source>
        <dbReference type="ARBA" id="ARBA00023136"/>
    </source>
</evidence>
<keyword evidence="14" id="KW-1185">Reference proteome</keyword>
<dbReference type="OrthoDB" id="9793589at2"/>
<keyword evidence="6 11" id="KW-1133">Transmembrane helix</keyword>
<feature type="transmembrane region" description="Helical" evidence="11">
    <location>
        <begin position="84"/>
        <end position="106"/>
    </location>
</feature>
<keyword evidence="10" id="KW-0739">Sodium transport</keyword>
<feature type="transmembrane region" description="Helical" evidence="11">
    <location>
        <begin position="360"/>
        <end position="380"/>
    </location>
</feature>
<keyword evidence="7" id="KW-0915">Sodium</keyword>
<feature type="transmembrane region" description="Helical" evidence="11">
    <location>
        <begin position="30"/>
        <end position="48"/>
    </location>
</feature>
<dbReference type="Pfam" id="PF00999">
    <property type="entry name" value="Na_H_Exchanger"/>
    <property type="match status" value="1"/>
</dbReference>
<comment type="subcellular location">
    <subcellularLocation>
        <location evidence="1">Membrane</location>
        <topology evidence="1">Multi-pass membrane protein</topology>
    </subcellularLocation>
</comment>
<dbReference type="PANTHER" id="PTHR43562:SF3">
    <property type="entry name" value="SODIUM ION_PROTON EXCHANGER (EUROFUNG)"/>
    <property type="match status" value="1"/>
</dbReference>
<feature type="domain" description="Cation/H+ exchanger transmembrane" evidence="12">
    <location>
        <begin position="13"/>
        <end position="385"/>
    </location>
</feature>
<feature type="transmembrane region" description="Helical" evidence="11">
    <location>
        <begin position="270"/>
        <end position="285"/>
    </location>
</feature>
<keyword evidence="4" id="KW-0050">Antiport</keyword>
<dbReference type="GO" id="GO:0006814">
    <property type="term" value="P:sodium ion transport"/>
    <property type="evidence" value="ECO:0007669"/>
    <property type="project" value="UniProtKB-KW"/>
</dbReference>
<evidence type="ECO:0000256" key="5">
    <source>
        <dbReference type="ARBA" id="ARBA00022692"/>
    </source>
</evidence>
<comment type="similarity">
    <text evidence="2">Belongs to the monovalent cation:proton antiporter 2 (CPA2) transporter (TC 2.A.37) family.</text>
</comment>
<feature type="transmembrane region" description="Helical" evidence="11">
    <location>
        <begin position="54"/>
        <end position="72"/>
    </location>
</feature>
<dbReference type="GeneID" id="93337474"/>
<dbReference type="Gene3D" id="1.20.1530.20">
    <property type="match status" value="1"/>
</dbReference>
<evidence type="ECO:0000256" key="4">
    <source>
        <dbReference type="ARBA" id="ARBA00022449"/>
    </source>
</evidence>
<dbReference type="RefSeq" id="WP_078783992.1">
    <property type="nucleotide sequence ID" value="NZ_CABIYV010000012.1"/>
</dbReference>
<dbReference type="EMBL" id="FUYF01000004">
    <property type="protein sequence ID" value="SKA80567.1"/>
    <property type="molecule type" value="Genomic_DNA"/>
</dbReference>
<evidence type="ECO:0000256" key="10">
    <source>
        <dbReference type="ARBA" id="ARBA00023201"/>
    </source>
</evidence>
<keyword evidence="5 11" id="KW-0812">Transmembrane</keyword>
<protein>
    <submittedName>
        <fullName evidence="13">Kef-type K+ transport system, membrane component KefB</fullName>
    </submittedName>
</protein>
<organism evidence="13 14">
    <name type="scientific">Gemmiger formicilis</name>
    <dbReference type="NCBI Taxonomy" id="745368"/>
    <lineage>
        <taxon>Bacteria</taxon>
        <taxon>Bacillati</taxon>
        <taxon>Bacillota</taxon>
        <taxon>Clostridia</taxon>
        <taxon>Eubacteriales</taxon>
        <taxon>Gemmiger</taxon>
    </lineage>
</organism>
<accession>A0A1T4WTX8</accession>
<name>A0A1T4WTX8_9FIRM</name>
<evidence type="ECO:0000256" key="2">
    <source>
        <dbReference type="ARBA" id="ARBA00005551"/>
    </source>
</evidence>
<feature type="transmembrane region" description="Helical" evidence="11">
    <location>
        <begin position="6"/>
        <end position="23"/>
    </location>
</feature>
<dbReference type="Proteomes" id="UP000190286">
    <property type="component" value="Unassembled WGS sequence"/>
</dbReference>
<dbReference type="AlphaFoldDB" id="A0A1T4WTX8"/>
<feature type="transmembrane region" description="Helical" evidence="11">
    <location>
        <begin position="187"/>
        <end position="208"/>
    </location>
</feature>
<evidence type="ECO:0000256" key="11">
    <source>
        <dbReference type="SAM" id="Phobius"/>
    </source>
</evidence>